<dbReference type="AlphaFoldDB" id="A0A2Z3LHN5"/>
<name>A0A2Z3LHN5_9BACT</name>
<accession>A0A2Z3LHN5</accession>
<evidence type="ECO:0000313" key="3">
    <source>
        <dbReference type="Proteomes" id="UP000245872"/>
    </source>
</evidence>
<keyword evidence="1" id="KW-1133">Transmembrane helix</keyword>
<evidence type="ECO:0000313" key="2">
    <source>
        <dbReference type="EMBL" id="AWN82015.1"/>
    </source>
</evidence>
<keyword evidence="1" id="KW-0472">Membrane</keyword>
<dbReference type="KEGG" id="cher:DK880_00704"/>
<keyword evidence="3" id="KW-1185">Reference proteome</keyword>
<proteinExistence type="predicted"/>
<reference evidence="2 3" key="1">
    <citation type="submission" date="2018-05" db="EMBL/GenBank/DDBJ databases">
        <title>Candidatus Cardinium hertigii Genome Assembly.</title>
        <authorList>
            <person name="Showmaker K.C."/>
            <person name="Walden K.O."/>
            <person name="Fields C.J."/>
            <person name="Lambert K.N."/>
            <person name="Hudson M.E."/>
        </authorList>
    </citation>
    <scope>NUCLEOTIDE SEQUENCE [LARGE SCALE GENOMIC DNA]</scope>
    <source>
        <strain evidence="3">cHgTN10</strain>
    </source>
</reference>
<feature type="transmembrane region" description="Helical" evidence="1">
    <location>
        <begin position="13"/>
        <end position="38"/>
    </location>
</feature>
<evidence type="ECO:0000256" key="1">
    <source>
        <dbReference type="SAM" id="Phobius"/>
    </source>
</evidence>
<dbReference type="Proteomes" id="UP000245872">
    <property type="component" value="Chromosome"/>
</dbReference>
<keyword evidence="1" id="KW-0812">Transmembrane</keyword>
<gene>
    <name evidence="2" type="ORF">DK880_00704</name>
</gene>
<organism evidence="2 3">
    <name type="scientific">Candidatus Cardinium hertigii</name>
    <dbReference type="NCBI Taxonomy" id="247481"/>
    <lineage>
        <taxon>Bacteria</taxon>
        <taxon>Pseudomonadati</taxon>
        <taxon>Bacteroidota</taxon>
        <taxon>Cytophagia</taxon>
        <taxon>Cytophagales</taxon>
        <taxon>Amoebophilaceae</taxon>
        <taxon>Candidatus Cardinium</taxon>
    </lineage>
</organism>
<protein>
    <submittedName>
        <fullName evidence="2">Uncharacterized protein</fullName>
    </submittedName>
</protein>
<dbReference type="EMBL" id="CP029619">
    <property type="protein sequence ID" value="AWN82015.1"/>
    <property type="molecule type" value="Genomic_DNA"/>
</dbReference>
<sequence>MLEAVTIENSKDFAIHLVAFVPPLGYVTLALITLTHFYV</sequence>